<dbReference type="Proteomes" id="UP001500620">
    <property type="component" value="Unassembled WGS sequence"/>
</dbReference>
<dbReference type="Pfam" id="PF03869">
    <property type="entry name" value="Arc"/>
    <property type="match status" value="1"/>
</dbReference>
<dbReference type="InterPro" id="IPR010985">
    <property type="entry name" value="Ribbon_hlx_hlx"/>
</dbReference>
<gene>
    <name evidence="2" type="ORF">GCM10022255_098150</name>
</gene>
<proteinExistence type="predicted"/>
<evidence type="ECO:0000259" key="1">
    <source>
        <dbReference type="Pfam" id="PF03869"/>
    </source>
</evidence>
<keyword evidence="3" id="KW-1185">Reference proteome</keyword>
<accession>A0ABP8DR34</accession>
<name>A0ABP8DR34_9ACTN</name>
<protein>
    <recommendedName>
        <fullName evidence="1">Arc-like DNA binding domain-containing protein</fullName>
    </recommendedName>
</protein>
<comment type="caution">
    <text evidence="2">The sequence shown here is derived from an EMBL/GenBank/DDBJ whole genome shotgun (WGS) entry which is preliminary data.</text>
</comment>
<dbReference type="Gene3D" id="1.10.1220.10">
    <property type="entry name" value="Met repressor-like"/>
    <property type="match status" value="1"/>
</dbReference>
<dbReference type="InterPro" id="IPR013321">
    <property type="entry name" value="Arc_rbn_hlx_hlx"/>
</dbReference>
<dbReference type="EMBL" id="BAABAT010000050">
    <property type="protein sequence ID" value="GAA4262230.1"/>
    <property type="molecule type" value="Genomic_DNA"/>
</dbReference>
<dbReference type="SUPFAM" id="SSF47598">
    <property type="entry name" value="Ribbon-helix-helix"/>
    <property type="match status" value="1"/>
</dbReference>
<evidence type="ECO:0000313" key="2">
    <source>
        <dbReference type="EMBL" id="GAA4262230.1"/>
    </source>
</evidence>
<feature type="domain" description="Arc-like DNA binding" evidence="1">
    <location>
        <begin position="19"/>
        <end position="50"/>
    </location>
</feature>
<organism evidence="2 3">
    <name type="scientific">Dactylosporangium darangshiense</name>
    <dbReference type="NCBI Taxonomy" id="579108"/>
    <lineage>
        <taxon>Bacteria</taxon>
        <taxon>Bacillati</taxon>
        <taxon>Actinomycetota</taxon>
        <taxon>Actinomycetes</taxon>
        <taxon>Micromonosporales</taxon>
        <taxon>Micromonosporaceae</taxon>
        <taxon>Dactylosporangium</taxon>
    </lineage>
</organism>
<evidence type="ECO:0000313" key="3">
    <source>
        <dbReference type="Proteomes" id="UP001500620"/>
    </source>
</evidence>
<dbReference type="InterPro" id="IPR005569">
    <property type="entry name" value="Arc_DNA-bd_dom"/>
</dbReference>
<sequence length="81" mass="9014">MVDGLIRKSYDFPMTTTTVTLPDELHASLKRVAEAEHRSANATIIVAVEQYVRARDKRAAVGAIAAEVAERHRELLDRLAQ</sequence>
<reference evidence="3" key="1">
    <citation type="journal article" date="2019" name="Int. J. Syst. Evol. Microbiol.">
        <title>The Global Catalogue of Microorganisms (GCM) 10K type strain sequencing project: providing services to taxonomists for standard genome sequencing and annotation.</title>
        <authorList>
            <consortium name="The Broad Institute Genomics Platform"/>
            <consortium name="The Broad Institute Genome Sequencing Center for Infectious Disease"/>
            <person name="Wu L."/>
            <person name="Ma J."/>
        </authorList>
    </citation>
    <scope>NUCLEOTIDE SEQUENCE [LARGE SCALE GENOMIC DNA]</scope>
    <source>
        <strain evidence="3">JCM 17441</strain>
    </source>
</reference>